<evidence type="ECO:0000313" key="1">
    <source>
        <dbReference type="EMBL" id="QVL36437.1"/>
    </source>
</evidence>
<gene>
    <name evidence="1" type="ORF">KIH16_01015</name>
</gene>
<sequence length="156" mass="17710">MKITSNSQTRISYGLLFVIVRLQELERKTHTYGTDEPLFIAEIHMVKAIREHPEAHLTALADRLGVTKGAVSQLVKKLEEKGMIVKDRDPANRARVLLSLTAKGEKAYALHERAHRDFDDLVEGLLQGATVEERAFLQDFISRLTRALDRFSTVKE</sequence>
<proteinExistence type="predicted"/>
<organism evidence="1 2">
    <name type="scientific">Aminirod propionatiphilus</name>
    <dbReference type="NCBI Taxonomy" id="3415223"/>
    <lineage>
        <taxon>Bacteria</taxon>
        <taxon>Thermotogati</taxon>
        <taxon>Synergistota</taxon>
        <taxon>Synergistia</taxon>
        <taxon>Synergistales</taxon>
        <taxon>Aminiphilaceae</taxon>
        <taxon>Aminirod</taxon>
    </lineage>
</organism>
<protein>
    <submittedName>
        <fullName evidence="1">Winged helix DNA-binding protein</fullName>
    </submittedName>
</protein>
<keyword evidence="2" id="KW-1185">Reference proteome</keyword>
<accession>A0ACD1DWG8</accession>
<dbReference type="EMBL" id="CP074691">
    <property type="protein sequence ID" value="QVL36437.1"/>
    <property type="molecule type" value="Genomic_DNA"/>
</dbReference>
<evidence type="ECO:0000313" key="2">
    <source>
        <dbReference type="Proteomes" id="UP000682204"/>
    </source>
</evidence>
<name>A0ACD1DWG8_9BACT</name>
<dbReference type="Proteomes" id="UP000682204">
    <property type="component" value="Chromosome"/>
</dbReference>
<reference evidence="1" key="1">
    <citation type="submission" date="2021-05" db="EMBL/GenBank/DDBJ databases">
        <title>An isolated secondary fermenter in methanogenic hydrocarbon-degrading communities.</title>
        <authorList>
            <person name="Liu Y.-F."/>
            <person name="Liu Z.-l."/>
        </authorList>
    </citation>
    <scope>NUCLEOTIDE SEQUENCE</scope>
    <source>
        <strain evidence="1">L-13</strain>
    </source>
</reference>
<keyword evidence="1" id="KW-0238">DNA-binding</keyword>